<keyword evidence="1" id="KW-0812">Transmembrane</keyword>
<dbReference type="Pfam" id="PF11026">
    <property type="entry name" value="DUF2721"/>
    <property type="match status" value="1"/>
</dbReference>
<proteinExistence type="predicted"/>
<sequence length="145" mass="15861">MLNNLSEVQSVSVAIRDAVAPVFLLTGVGSILAVLVNRLGRAVDRARILYAMNEADVLKYQGEFNIIVRRTAWIRRSIGLITLAALCVSVSIVSLFVEVKLALNAPDFIALPFIAAMTFLISGLLCFLMEISLASREVTFLNPHK</sequence>
<dbReference type="InterPro" id="IPR021279">
    <property type="entry name" value="DUF2721"/>
</dbReference>
<dbReference type="EMBL" id="CP002159">
    <property type="protein sequence ID" value="ADL56593.1"/>
    <property type="molecule type" value="Genomic_DNA"/>
</dbReference>
<evidence type="ECO:0000256" key="1">
    <source>
        <dbReference type="SAM" id="Phobius"/>
    </source>
</evidence>
<protein>
    <recommendedName>
        <fullName evidence="4">DUF2721 domain-containing protein</fullName>
    </recommendedName>
</protein>
<evidence type="ECO:0008006" key="4">
    <source>
        <dbReference type="Google" id="ProtNLM"/>
    </source>
</evidence>
<gene>
    <name evidence="2" type="ordered locus">Galf_2596</name>
</gene>
<dbReference type="STRING" id="395494.Galf_2596"/>
<feature type="transmembrane region" description="Helical" evidence="1">
    <location>
        <begin position="20"/>
        <end position="40"/>
    </location>
</feature>
<dbReference type="Proteomes" id="UP000001235">
    <property type="component" value="Chromosome"/>
</dbReference>
<evidence type="ECO:0000313" key="2">
    <source>
        <dbReference type="EMBL" id="ADL56593.1"/>
    </source>
</evidence>
<feature type="transmembrane region" description="Helical" evidence="1">
    <location>
        <begin position="78"/>
        <end position="97"/>
    </location>
</feature>
<evidence type="ECO:0000313" key="3">
    <source>
        <dbReference type="Proteomes" id="UP000001235"/>
    </source>
</evidence>
<organism evidence="2 3">
    <name type="scientific">Gallionella capsiferriformans (strain ES-2)</name>
    <name type="common">Gallionella ferruginea capsiferriformans (strain ES-2)</name>
    <dbReference type="NCBI Taxonomy" id="395494"/>
    <lineage>
        <taxon>Bacteria</taxon>
        <taxon>Pseudomonadati</taxon>
        <taxon>Pseudomonadota</taxon>
        <taxon>Betaproteobacteria</taxon>
        <taxon>Nitrosomonadales</taxon>
        <taxon>Gallionellaceae</taxon>
        <taxon>Gallionella</taxon>
    </lineage>
</organism>
<dbReference type="eggNOG" id="ENOG5032YAP">
    <property type="taxonomic scope" value="Bacteria"/>
</dbReference>
<dbReference type="HOGENOM" id="CLU_118464_2_0_4"/>
<keyword evidence="3" id="KW-1185">Reference proteome</keyword>
<dbReference type="KEGG" id="gca:Galf_2596"/>
<feature type="transmembrane region" description="Helical" evidence="1">
    <location>
        <begin position="109"/>
        <end position="128"/>
    </location>
</feature>
<accession>D9SCL2</accession>
<reference evidence="2 3" key="1">
    <citation type="submission" date="2010-08" db="EMBL/GenBank/DDBJ databases">
        <title>Complete sequence of Gallionella capsiferriformans ES-2.</title>
        <authorList>
            <consortium name="US DOE Joint Genome Institute"/>
            <person name="Lucas S."/>
            <person name="Copeland A."/>
            <person name="Lapidus A."/>
            <person name="Cheng J.-F."/>
            <person name="Bruce D."/>
            <person name="Goodwin L."/>
            <person name="Pitluck S."/>
            <person name="Chertkov O."/>
            <person name="Davenport K.W."/>
            <person name="Detter J.C."/>
            <person name="Han C."/>
            <person name="Tapia R."/>
            <person name="Land M."/>
            <person name="Hauser L."/>
            <person name="Chang Y.-J."/>
            <person name="Jeffries C."/>
            <person name="Kyrpides N."/>
            <person name="Ivanova N."/>
            <person name="Mikhailova N."/>
            <person name="Shelobolina E.S."/>
            <person name="Picardal F."/>
            <person name="Roden E."/>
            <person name="Emerson D."/>
            <person name="Woyke T."/>
        </authorList>
    </citation>
    <scope>NUCLEOTIDE SEQUENCE [LARGE SCALE GENOMIC DNA]</scope>
    <source>
        <strain evidence="2 3">ES-2</strain>
    </source>
</reference>
<keyword evidence="1" id="KW-1133">Transmembrane helix</keyword>
<dbReference type="OrthoDB" id="5465259at2"/>
<keyword evidence="1" id="KW-0472">Membrane</keyword>
<name>D9SCL2_GALCS</name>
<dbReference type="AlphaFoldDB" id="D9SCL2"/>